<name>A0ABV1NNA3_9CAUL</name>
<comment type="caution">
    <text evidence="1">The sequence shown here is derived from an EMBL/GenBank/DDBJ whole genome shotgun (WGS) entry which is preliminary data.</text>
</comment>
<gene>
    <name evidence="1" type="ORF">ABN401_07795</name>
</gene>
<proteinExistence type="predicted"/>
<sequence length="64" mass="7407">MNRAAFSRQHPLRDGQLSADVLERDRAAFGERLKAAIAHLKQRVELTVDLRHLQRESVGFRVNR</sequence>
<evidence type="ECO:0000313" key="1">
    <source>
        <dbReference type="EMBL" id="MEQ7155113.1"/>
    </source>
</evidence>
<dbReference type="EMBL" id="JBEGDD010000005">
    <property type="protein sequence ID" value="MEQ7155113.1"/>
    <property type="molecule type" value="Genomic_DNA"/>
</dbReference>
<dbReference type="RefSeq" id="WP_349684275.1">
    <property type="nucleotide sequence ID" value="NZ_JBEGDD010000005.1"/>
</dbReference>
<organism evidence="1 2">
    <name type="scientific">Brevundimonas aurifodinae</name>
    <dbReference type="NCBI Taxonomy" id="1508312"/>
    <lineage>
        <taxon>Bacteria</taxon>
        <taxon>Pseudomonadati</taxon>
        <taxon>Pseudomonadota</taxon>
        <taxon>Alphaproteobacteria</taxon>
        <taxon>Caulobacterales</taxon>
        <taxon>Caulobacteraceae</taxon>
        <taxon>Brevundimonas</taxon>
    </lineage>
</organism>
<evidence type="ECO:0000313" key="2">
    <source>
        <dbReference type="Proteomes" id="UP001445732"/>
    </source>
</evidence>
<keyword evidence="2" id="KW-1185">Reference proteome</keyword>
<reference evidence="1 2" key="1">
    <citation type="submission" date="2024-06" db="EMBL/GenBank/DDBJ databases">
        <title>Brevundimonas sp. C11.</title>
        <authorList>
            <person name="Maltman C."/>
        </authorList>
    </citation>
    <scope>NUCLEOTIDE SEQUENCE [LARGE SCALE GENOMIC DNA]</scope>
    <source>
        <strain evidence="1 2">C11</strain>
    </source>
</reference>
<accession>A0ABV1NNA3</accession>
<dbReference type="Proteomes" id="UP001445732">
    <property type="component" value="Unassembled WGS sequence"/>
</dbReference>
<protein>
    <submittedName>
        <fullName evidence="1">Uncharacterized protein</fullName>
    </submittedName>
</protein>